<evidence type="ECO:0000313" key="2">
    <source>
        <dbReference type="EMBL" id="CAE1156742.1"/>
    </source>
</evidence>
<accession>A0A812ATT0</accession>
<organism evidence="2 3">
    <name type="scientific">Acanthosepion pharaonis</name>
    <name type="common">Pharaoh cuttlefish</name>
    <name type="synonym">Sepia pharaonis</name>
    <dbReference type="NCBI Taxonomy" id="158019"/>
    <lineage>
        <taxon>Eukaryota</taxon>
        <taxon>Metazoa</taxon>
        <taxon>Spiralia</taxon>
        <taxon>Lophotrochozoa</taxon>
        <taxon>Mollusca</taxon>
        <taxon>Cephalopoda</taxon>
        <taxon>Coleoidea</taxon>
        <taxon>Decapodiformes</taxon>
        <taxon>Sepiida</taxon>
        <taxon>Sepiina</taxon>
        <taxon>Sepiidae</taxon>
        <taxon>Acanthosepion</taxon>
    </lineage>
</organism>
<gene>
    <name evidence="2" type="ORF">SPHA_4918</name>
</gene>
<keyword evidence="1" id="KW-0472">Membrane</keyword>
<keyword evidence="3" id="KW-1185">Reference proteome</keyword>
<evidence type="ECO:0000313" key="3">
    <source>
        <dbReference type="Proteomes" id="UP000597762"/>
    </source>
</evidence>
<reference evidence="2" key="1">
    <citation type="submission" date="2021-01" db="EMBL/GenBank/DDBJ databases">
        <authorList>
            <person name="Li R."/>
            <person name="Bekaert M."/>
        </authorList>
    </citation>
    <scope>NUCLEOTIDE SEQUENCE</scope>
    <source>
        <strain evidence="2">Farmed</strain>
    </source>
</reference>
<dbReference type="AlphaFoldDB" id="A0A812ATT0"/>
<feature type="transmembrane region" description="Helical" evidence="1">
    <location>
        <begin position="82"/>
        <end position="100"/>
    </location>
</feature>
<feature type="transmembrane region" description="Helical" evidence="1">
    <location>
        <begin position="181"/>
        <end position="205"/>
    </location>
</feature>
<dbReference type="Proteomes" id="UP000597762">
    <property type="component" value="Unassembled WGS sequence"/>
</dbReference>
<keyword evidence="1" id="KW-1133">Transmembrane helix</keyword>
<proteinExistence type="predicted"/>
<dbReference type="EMBL" id="CAHIKZ030000161">
    <property type="protein sequence ID" value="CAE1156742.1"/>
    <property type="molecule type" value="Genomic_DNA"/>
</dbReference>
<evidence type="ECO:0000256" key="1">
    <source>
        <dbReference type="SAM" id="Phobius"/>
    </source>
</evidence>
<feature type="transmembrane region" description="Helical" evidence="1">
    <location>
        <begin position="155"/>
        <end position="175"/>
    </location>
</feature>
<name>A0A812ATT0_ACAPH</name>
<protein>
    <submittedName>
        <fullName evidence="2">Uncharacterized protein</fullName>
    </submittedName>
</protein>
<comment type="caution">
    <text evidence="2">The sequence shown here is derived from an EMBL/GenBank/DDBJ whole genome shotgun (WGS) entry which is preliminary data.</text>
</comment>
<keyword evidence="1" id="KW-0812">Transmembrane</keyword>
<sequence length="210" mass="24500">MAARPHLVTSSSRSSAPSSVRSTLLSAYISCRPKGARRHNVNTVLQRTQTLAAETRSAFWRFTLNIENRASFSHTNGFPTFFYFRLSVYFSYFNAMSLIFPPVNHFSFRSFFILSSKSSYIYTVSFPFLHTFIYIFRVLFFIITSHSFPFISLSFFFLLLFILFLLSLSLFLTAYHSFFPFPLLLFITLSLSLIHLFSFFHFPILSFTMI</sequence>
<feature type="transmembrane region" description="Helical" evidence="1">
    <location>
        <begin position="120"/>
        <end position="143"/>
    </location>
</feature>